<evidence type="ECO:0000313" key="2">
    <source>
        <dbReference type="Proteomes" id="UP000319824"/>
    </source>
</evidence>
<sequence length="180" mass="20144">MQVAGSGKHTRFKRSGNDVPSAFAAFRQAQLFRAHGKLQPRAWTDRAVDAACLQHNGLAKPYRMGTLMKAKIDPLGKAHSADEIGNECGLRLPVKRCRASHLDNLAGSHDRDPIRHGERLLLIVRDIDHRRAKALLKLLDLQLHGLSQLLVERAERLVHEEHRWLEDNGTGNRDALLLAA</sequence>
<comment type="caution">
    <text evidence="1">The sequence shown here is derived from an EMBL/GenBank/DDBJ whole genome shotgun (WGS) entry which is preliminary data.</text>
</comment>
<proteinExistence type="predicted"/>
<dbReference type="AlphaFoldDB" id="A0A559THM7"/>
<dbReference type="Proteomes" id="UP000319824">
    <property type="component" value="Unassembled WGS sequence"/>
</dbReference>
<accession>A0A559THM7</accession>
<reference evidence="1 2" key="1">
    <citation type="submission" date="2019-06" db="EMBL/GenBank/DDBJ databases">
        <title>Pac Bio to generate improved reference genome sequences for organisms with transposon mutant libraries (support for FEBA project).</title>
        <authorList>
            <person name="Blow M."/>
        </authorList>
    </citation>
    <scope>NUCLEOTIDE SEQUENCE [LARGE SCALE GENOMIC DNA]</scope>
    <source>
        <strain evidence="1 2">USDA 1844</strain>
    </source>
</reference>
<evidence type="ECO:0000313" key="1">
    <source>
        <dbReference type="EMBL" id="TVZ74083.1"/>
    </source>
</evidence>
<protein>
    <submittedName>
        <fullName evidence="1">Uncharacterized protein</fullName>
    </submittedName>
</protein>
<organism evidence="1 2">
    <name type="scientific">Rhizobium mongolense USDA 1844</name>
    <dbReference type="NCBI Taxonomy" id="1079460"/>
    <lineage>
        <taxon>Bacteria</taxon>
        <taxon>Pseudomonadati</taxon>
        <taxon>Pseudomonadota</taxon>
        <taxon>Alphaproteobacteria</taxon>
        <taxon>Hyphomicrobiales</taxon>
        <taxon>Rhizobiaceae</taxon>
        <taxon>Rhizobium/Agrobacterium group</taxon>
        <taxon>Rhizobium</taxon>
    </lineage>
</organism>
<gene>
    <name evidence="1" type="ORF">BCL32_2394</name>
</gene>
<name>A0A559THM7_9HYPH</name>
<dbReference type="EMBL" id="VISO01000002">
    <property type="protein sequence ID" value="TVZ74083.1"/>
    <property type="molecule type" value="Genomic_DNA"/>
</dbReference>
<dbReference type="AntiFam" id="ANF00095">
    <property type="entry name" value="Shadow ORF (opposite ABC transporters)"/>
</dbReference>